<accession>A0A177YEC5</accession>
<dbReference type="Proteomes" id="UP000077519">
    <property type="component" value="Unassembled WGS sequence"/>
</dbReference>
<keyword evidence="2" id="KW-1185">Reference proteome</keyword>
<evidence type="ECO:0000313" key="1">
    <source>
        <dbReference type="EMBL" id="OAK53801.1"/>
    </source>
</evidence>
<evidence type="ECO:0000313" key="2">
    <source>
        <dbReference type="Proteomes" id="UP000077519"/>
    </source>
</evidence>
<dbReference type="AlphaFoldDB" id="A0A177YEC5"/>
<comment type="caution">
    <text evidence="1">The sequence shown here is derived from an EMBL/GenBank/DDBJ whole genome shotgun (WGS) entry which is preliminary data.</text>
</comment>
<organism evidence="1 2">
    <name type="scientific">Rhodococcoides kyotonense</name>
    <dbReference type="NCBI Taxonomy" id="398843"/>
    <lineage>
        <taxon>Bacteria</taxon>
        <taxon>Bacillati</taxon>
        <taxon>Actinomycetota</taxon>
        <taxon>Actinomycetes</taxon>
        <taxon>Mycobacteriales</taxon>
        <taxon>Nocardiaceae</taxon>
        <taxon>Rhodococcoides</taxon>
    </lineage>
</organism>
<reference evidence="1 2" key="1">
    <citation type="submission" date="2016-03" db="EMBL/GenBank/DDBJ databases">
        <title>Genome sequence of Rhodococcus kyotonensis KB10.</title>
        <authorList>
            <person name="Jeong H."/>
            <person name="Hong C.E."/>
            <person name="Jo S.H."/>
            <person name="Park J.M."/>
        </authorList>
    </citation>
    <scope>NUCLEOTIDE SEQUENCE [LARGE SCALE GENOMIC DNA]</scope>
    <source>
        <strain evidence="1 2">KB10</strain>
    </source>
</reference>
<gene>
    <name evidence="1" type="ORF">A3K89_22025</name>
</gene>
<sequence length="128" mass="14185">MPLPTKCLQQHCDHQETAVTTPSHNDDQPTPDQLCDARGWLLDCGFSDELIADLTDSQIMRFVDREYDGGWEAFLVDNIGRLIVPPSTPEHPSADDAMAQWAVMIAKADALGQLRPDDTDAPPIRSEL</sequence>
<name>A0A177YEC5_9NOCA</name>
<dbReference type="EMBL" id="LVHI01000015">
    <property type="protein sequence ID" value="OAK53801.1"/>
    <property type="molecule type" value="Genomic_DNA"/>
</dbReference>
<protein>
    <submittedName>
        <fullName evidence="1">Uncharacterized protein</fullName>
    </submittedName>
</protein>
<proteinExistence type="predicted"/>